<protein>
    <submittedName>
        <fullName evidence="1">Uncharacterized protein</fullName>
    </submittedName>
</protein>
<comment type="caution">
    <text evidence="1">The sequence shown here is derived from an EMBL/GenBank/DDBJ whole genome shotgun (WGS) entry which is preliminary data.</text>
</comment>
<organism evidence="1 2">
    <name type="scientific">Candidatus Uhrbacteria bacterium GW2011_GWF2_41_16</name>
    <dbReference type="NCBI Taxonomy" id="1618997"/>
    <lineage>
        <taxon>Bacteria</taxon>
        <taxon>Candidatus Uhriibacteriota</taxon>
    </lineage>
</organism>
<evidence type="ECO:0000313" key="2">
    <source>
        <dbReference type="Proteomes" id="UP000034746"/>
    </source>
</evidence>
<gene>
    <name evidence="1" type="ORF">UU48_C0014G0011</name>
</gene>
<dbReference type="EMBL" id="LCAU01000014">
    <property type="protein sequence ID" value="KKR97478.1"/>
    <property type="molecule type" value="Genomic_DNA"/>
</dbReference>
<reference evidence="1 2" key="1">
    <citation type="journal article" date="2015" name="Nature">
        <title>rRNA introns, odd ribosomes, and small enigmatic genomes across a large radiation of phyla.</title>
        <authorList>
            <person name="Brown C.T."/>
            <person name="Hug L.A."/>
            <person name="Thomas B.C."/>
            <person name="Sharon I."/>
            <person name="Castelle C.J."/>
            <person name="Singh A."/>
            <person name="Wilkins M.J."/>
            <person name="Williams K.H."/>
            <person name="Banfield J.F."/>
        </authorList>
    </citation>
    <scope>NUCLEOTIDE SEQUENCE [LARGE SCALE GENOMIC DNA]</scope>
</reference>
<dbReference type="Proteomes" id="UP000034746">
    <property type="component" value="Unassembled WGS sequence"/>
</dbReference>
<proteinExistence type="predicted"/>
<evidence type="ECO:0000313" key="1">
    <source>
        <dbReference type="EMBL" id="KKR97478.1"/>
    </source>
</evidence>
<name>A0A0G0V8V8_9BACT</name>
<dbReference type="AlphaFoldDB" id="A0A0G0V8V8"/>
<sequence length="81" mass="9444">MVEFLDVDREGLFEEIVERGREEGVSDEEGYHELIDAVIEEHRGMGEIHDDTSYQSMAEALRLRWSEYREALGVDESHPTF</sequence>
<accession>A0A0G0V8V8</accession>